<comment type="similarity">
    <text evidence="1">Belongs to the FGGY kinase family.</text>
</comment>
<protein>
    <submittedName>
        <fullName evidence="8">Glycerol kinase</fullName>
    </submittedName>
</protein>
<dbReference type="AlphaFoldDB" id="A0A1I2LG93"/>
<dbReference type="GO" id="GO:0005524">
    <property type="term" value="F:ATP binding"/>
    <property type="evidence" value="ECO:0007669"/>
    <property type="project" value="UniProtKB-KW"/>
</dbReference>
<proteinExistence type="inferred from homology"/>
<dbReference type="RefSeq" id="WP_090722796.1">
    <property type="nucleotide sequence ID" value="NZ_FOOU01000001.1"/>
</dbReference>
<feature type="domain" description="Carbohydrate kinase FGGY C-terminal" evidence="7">
    <location>
        <begin position="261"/>
        <end position="450"/>
    </location>
</feature>
<evidence type="ECO:0000313" key="9">
    <source>
        <dbReference type="Proteomes" id="UP000198623"/>
    </source>
</evidence>
<evidence type="ECO:0000259" key="6">
    <source>
        <dbReference type="Pfam" id="PF00370"/>
    </source>
</evidence>
<evidence type="ECO:0000256" key="2">
    <source>
        <dbReference type="ARBA" id="ARBA00022679"/>
    </source>
</evidence>
<evidence type="ECO:0000256" key="3">
    <source>
        <dbReference type="ARBA" id="ARBA00022741"/>
    </source>
</evidence>
<dbReference type="SUPFAM" id="SSF53067">
    <property type="entry name" value="Actin-like ATPase domain"/>
    <property type="match status" value="2"/>
</dbReference>
<gene>
    <name evidence="8" type="ORF">SAMN05216175_1018</name>
</gene>
<keyword evidence="5" id="KW-0067">ATP-binding</keyword>
<feature type="domain" description="Carbohydrate kinase FGGY N-terminal" evidence="6">
    <location>
        <begin position="15"/>
        <end position="251"/>
    </location>
</feature>
<evidence type="ECO:0000256" key="1">
    <source>
        <dbReference type="ARBA" id="ARBA00009156"/>
    </source>
</evidence>
<evidence type="ECO:0000256" key="4">
    <source>
        <dbReference type="ARBA" id="ARBA00022777"/>
    </source>
</evidence>
<dbReference type="InterPro" id="IPR018485">
    <property type="entry name" value="FGGY_C"/>
</dbReference>
<dbReference type="PANTHER" id="PTHR10196:SF69">
    <property type="entry name" value="GLYCEROL KINASE"/>
    <property type="match status" value="1"/>
</dbReference>
<dbReference type="Proteomes" id="UP000198623">
    <property type="component" value="Unassembled WGS sequence"/>
</dbReference>
<dbReference type="Pfam" id="PF02782">
    <property type="entry name" value="FGGY_C"/>
    <property type="match status" value="1"/>
</dbReference>
<dbReference type="Gene3D" id="3.30.420.40">
    <property type="match status" value="2"/>
</dbReference>
<evidence type="ECO:0000259" key="7">
    <source>
        <dbReference type="Pfam" id="PF02782"/>
    </source>
</evidence>
<dbReference type="InterPro" id="IPR000577">
    <property type="entry name" value="Carb_kinase_FGGY"/>
</dbReference>
<dbReference type="EMBL" id="FOOU01000001">
    <property type="protein sequence ID" value="SFF78043.1"/>
    <property type="molecule type" value="Genomic_DNA"/>
</dbReference>
<dbReference type="GO" id="GO:0006071">
    <property type="term" value="P:glycerol metabolic process"/>
    <property type="evidence" value="ECO:0007669"/>
    <property type="project" value="TreeGrafter"/>
</dbReference>
<keyword evidence="3" id="KW-0547">Nucleotide-binding</keyword>
<sequence>MLKLIICYTLFMDFTLAIDQGTHASRAILYDSNGRTIDSEWQSVELQRLSNGHIEQDALQILRSIEVCIEQVLQKIPASQRNQIRQCGLATQRSTLVPCDESGQPVASAVSWQDTRATGLIETLPDKKQRIQDISGLPLSAHYGASKMRWILDQQRDQQQPHSALRLLPLSSYLLKHLTRSDAFVVDPANAQRTQLMDIRTCDWSKELLSLYAIPKHVLPDCVASCRHFGTLLDTGIPLTAANGDQNAALFAAGEPEANTAYINLGSGGFVLYPIREVQLQAPLLTSIGYTDAQSSRYFLEGTVNGAGSALNWIRKQYPKDDWWEQLPQWLAAITAPPIFINSIGNIGSPWWNTDLKPKFFNSINNNMHNSNESHSIEHRAVAVVESILFLLLNNLDLMRDSATTIRQLYLSGGVSRLDGLCQKLANLSQLPVIRFEARETTAKGIAWLAHSERPVWPHRINRTFTPEKDPGLVDRYQTFTNYLKNHA</sequence>
<dbReference type="OrthoDB" id="9805576at2"/>
<organism evidence="8 9">
    <name type="scientific">Neptunomonas qingdaonensis</name>
    <dbReference type="NCBI Taxonomy" id="1045558"/>
    <lineage>
        <taxon>Bacteria</taxon>
        <taxon>Pseudomonadati</taxon>
        <taxon>Pseudomonadota</taxon>
        <taxon>Gammaproteobacteria</taxon>
        <taxon>Oceanospirillales</taxon>
        <taxon>Oceanospirillaceae</taxon>
        <taxon>Neptunomonas</taxon>
    </lineage>
</organism>
<evidence type="ECO:0000256" key="5">
    <source>
        <dbReference type="ARBA" id="ARBA00022840"/>
    </source>
</evidence>
<reference evidence="9" key="1">
    <citation type="submission" date="2016-10" db="EMBL/GenBank/DDBJ databases">
        <authorList>
            <person name="Varghese N."/>
            <person name="Submissions S."/>
        </authorList>
    </citation>
    <scope>NUCLEOTIDE SEQUENCE [LARGE SCALE GENOMIC DNA]</scope>
    <source>
        <strain evidence="9">CGMCC 1.10971</strain>
    </source>
</reference>
<dbReference type="PANTHER" id="PTHR10196">
    <property type="entry name" value="SUGAR KINASE"/>
    <property type="match status" value="1"/>
</dbReference>
<keyword evidence="4 8" id="KW-0418">Kinase</keyword>
<dbReference type="Pfam" id="PF00370">
    <property type="entry name" value="FGGY_N"/>
    <property type="match status" value="1"/>
</dbReference>
<evidence type="ECO:0000313" key="8">
    <source>
        <dbReference type="EMBL" id="SFF78043.1"/>
    </source>
</evidence>
<keyword evidence="2" id="KW-0808">Transferase</keyword>
<dbReference type="STRING" id="1045558.SAMN05216175_1018"/>
<dbReference type="InterPro" id="IPR043129">
    <property type="entry name" value="ATPase_NBD"/>
</dbReference>
<dbReference type="GO" id="GO:0005829">
    <property type="term" value="C:cytosol"/>
    <property type="evidence" value="ECO:0007669"/>
    <property type="project" value="TreeGrafter"/>
</dbReference>
<accession>A0A1I2LG93</accession>
<dbReference type="PIRSF" id="PIRSF000538">
    <property type="entry name" value="GlpK"/>
    <property type="match status" value="1"/>
</dbReference>
<keyword evidence="9" id="KW-1185">Reference proteome</keyword>
<name>A0A1I2LG93_9GAMM</name>
<dbReference type="GO" id="GO:0004370">
    <property type="term" value="F:glycerol kinase activity"/>
    <property type="evidence" value="ECO:0007669"/>
    <property type="project" value="TreeGrafter"/>
</dbReference>
<dbReference type="InterPro" id="IPR018484">
    <property type="entry name" value="FGGY_N"/>
</dbReference>